<feature type="domain" description="Radical SAM core" evidence="7">
    <location>
        <begin position="29"/>
        <end position="259"/>
    </location>
</feature>
<dbReference type="PROSITE" id="PS51918">
    <property type="entry name" value="RADICAL_SAM"/>
    <property type="match status" value="1"/>
</dbReference>
<dbReference type="PROSITE" id="PS01305">
    <property type="entry name" value="MOAA_NIFB_PQQE"/>
    <property type="match status" value="1"/>
</dbReference>
<gene>
    <name evidence="8" type="ORF">AN936_19715</name>
</gene>
<evidence type="ECO:0000313" key="8">
    <source>
        <dbReference type="EMBL" id="ALH82506.1"/>
    </source>
</evidence>
<comment type="cofactor">
    <cofactor evidence="1">
        <name>[4Fe-4S] cluster</name>
        <dbReference type="ChEBI" id="CHEBI:49883"/>
    </cofactor>
</comment>
<dbReference type="PANTHER" id="PTHR43273:SF8">
    <property type="entry name" value="RADICAL SAM DOMAIN PROTEIN"/>
    <property type="match status" value="1"/>
</dbReference>
<dbReference type="GO" id="GO:0046872">
    <property type="term" value="F:metal ion binding"/>
    <property type="evidence" value="ECO:0007669"/>
    <property type="project" value="UniProtKB-KW"/>
</dbReference>
<dbReference type="SFLD" id="SFLDG01072">
    <property type="entry name" value="dehydrogenase_like"/>
    <property type="match status" value="1"/>
</dbReference>
<evidence type="ECO:0000256" key="2">
    <source>
        <dbReference type="ARBA" id="ARBA00022485"/>
    </source>
</evidence>
<dbReference type="Proteomes" id="UP000058074">
    <property type="component" value="Chromosome"/>
</dbReference>
<dbReference type="InterPro" id="IPR007197">
    <property type="entry name" value="rSAM"/>
</dbReference>
<dbReference type="InterPro" id="IPR023867">
    <property type="entry name" value="Sulphatase_maturase_rSAM"/>
</dbReference>
<dbReference type="InterPro" id="IPR013785">
    <property type="entry name" value="Aldolase_TIM"/>
</dbReference>
<dbReference type="KEGG" id="smag:AN936_19715"/>
<dbReference type="SFLD" id="SFLDG01067">
    <property type="entry name" value="SPASM/twitch_domain_containing"/>
    <property type="match status" value="1"/>
</dbReference>
<evidence type="ECO:0000256" key="5">
    <source>
        <dbReference type="ARBA" id="ARBA00023004"/>
    </source>
</evidence>
<dbReference type="GO" id="GO:0051539">
    <property type="term" value="F:4 iron, 4 sulfur cluster binding"/>
    <property type="evidence" value="ECO:0007669"/>
    <property type="project" value="UniProtKB-KW"/>
</dbReference>
<dbReference type="InterPro" id="IPR058240">
    <property type="entry name" value="rSAM_sf"/>
</dbReference>
<dbReference type="SFLD" id="SFLDG01386">
    <property type="entry name" value="main_SPASM_domain-containing"/>
    <property type="match status" value="1"/>
</dbReference>
<evidence type="ECO:0000256" key="1">
    <source>
        <dbReference type="ARBA" id="ARBA00001966"/>
    </source>
</evidence>
<dbReference type="PANTHER" id="PTHR43273">
    <property type="entry name" value="ANAEROBIC SULFATASE-MATURATING ENZYME HOMOLOG ASLB-RELATED"/>
    <property type="match status" value="1"/>
</dbReference>
<dbReference type="InterPro" id="IPR000385">
    <property type="entry name" value="MoaA_NifB_PqqE_Fe-S-bd_CS"/>
</dbReference>
<dbReference type="Gene3D" id="3.20.20.70">
    <property type="entry name" value="Aldolase class I"/>
    <property type="match status" value="1"/>
</dbReference>
<dbReference type="AlphaFoldDB" id="A0A0N9V421"/>
<proteinExistence type="predicted"/>
<keyword evidence="2" id="KW-0004">4Fe-4S</keyword>
<keyword evidence="3" id="KW-0949">S-adenosyl-L-methionine</keyword>
<reference evidence="8 9" key="1">
    <citation type="journal article" date="2015" name="Genome Announc.">
        <title>Complete Genome Sequence of Polypropylene Glycol- and Polyethylene Glycol-Degrading Sphingopyxis macrogoltabida Strain EY-1.</title>
        <authorList>
            <person name="Ohtsubo Y."/>
            <person name="Nagata Y."/>
            <person name="Numata M."/>
            <person name="Tsuchikane K."/>
            <person name="Hosoyama A."/>
            <person name="Yamazoe A."/>
            <person name="Tsuda M."/>
            <person name="Fujita N."/>
            <person name="Kawai F."/>
        </authorList>
    </citation>
    <scope>NUCLEOTIDE SEQUENCE [LARGE SCALE GENOMIC DNA]</scope>
    <source>
        <strain evidence="8 9">EY-1</strain>
    </source>
</reference>
<name>A0A0N9V421_SPHMC</name>
<evidence type="ECO:0000259" key="7">
    <source>
        <dbReference type="PROSITE" id="PS51918"/>
    </source>
</evidence>
<dbReference type="Pfam" id="PF04055">
    <property type="entry name" value="Radical_SAM"/>
    <property type="match status" value="1"/>
</dbReference>
<dbReference type="EMBL" id="CP012700">
    <property type="protein sequence ID" value="ALH82506.1"/>
    <property type="molecule type" value="Genomic_DNA"/>
</dbReference>
<evidence type="ECO:0000256" key="3">
    <source>
        <dbReference type="ARBA" id="ARBA00022691"/>
    </source>
</evidence>
<organism evidence="8 9">
    <name type="scientific">Sphingopyxis macrogoltabida</name>
    <name type="common">Sphingomonas macrogoltabidus</name>
    <dbReference type="NCBI Taxonomy" id="33050"/>
    <lineage>
        <taxon>Bacteria</taxon>
        <taxon>Pseudomonadati</taxon>
        <taxon>Pseudomonadota</taxon>
        <taxon>Alphaproteobacteria</taxon>
        <taxon>Sphingomonadales</taxon>
        <taxon>Sphingomonadaceae</taxon>
        <taxon>Sphingopyxis</taxon>
    </lineage>
</organism>
<evidence type="ECO:0000256" key="6">
    <source>
        <dbReference type="ARBA" id="ARBA00023014"/>
    </source>
</evidence>
<keyword evidence="6" id="KW-0411">Iron-sulfur</keyword>
<keyword evidence="5" id="KW-0408">Iron</keyword>
<accession>A0A0N9V421</accession>
<dbReference type="PATRIC" id="fig|33050.5.peg.4091"/>
<dbReference type="CDD" id="cd01335">
    <property type="entry name" value="Radical_SAM"/>
    <property type="match status" value="1"/>
</dbReference>
<keyword evidence="4" id="KW-0479">Metal-binding</keyword>
<dbReference type="GO" id="GO:0016491">
    <property type="term" value="F:oxidoreductase activity"/>
    <property type="evidence" value="ECO:0007669"/>
    <property type="project" value="InterPro"/>
</dbReference>
<dbReference type="SUPFAM" id="SSF102114">
    <property type="entry name" value="Radical SAM enzymes"/>
    <property type="match status" value="1"/>
</dbReference>
<evidence type="ECO:0000256" key="4">
    <source>
        <dbReference type="ARBA" id="ARBA00022723"/>
    </source>
</evidence>
<sequence>MLVNQQLGIAPAADTLVRRREWRASQPDSIDALQVVYKVAERCNINCSYCYYFHMGDETPLERPAYAPHAVTERLAHWMADGCAELRIPHAKLAFHGGEPAMIGADAFGKACRTLRDVIEPVATLSLAIQTNGVLLDERWTDQFIEHAVGVGISIDGPQAANDRFRLDKRGRSTFQRSEDAIRRLVAARPYGAPLPSTISVLHSANDYRDIYHYLRDLGVEELNFLLPDRNVDDTAFRASDEAADYGRCLSEIFDAWLAEDNQAVRIKFIDQTMVHFRASVTPGAIFRRGRKSNQVVIARSDGTVAIDDSYIPALDWYSRAPVRPMATHSLRDFLGNPIFQEIETTANSIPTGCRDCRWRDMCRGGDLENRFSAASGFDNPSVYCGAYKGLYATVCQRLVEGGYPAHLVTEKFGAL</sequence>
<evidence type="ECO:0000313" key="9">
    <source>
        <dbReference type="Proteomes" id="UP000058074"/>
    </source>
</evidence>
<protein>
    <recommendedName>
        <fullName evidence="7">Radical SAM core domain-containing protein</fullName>
    </recommendedName>
</protein>
<dbReference type="SFLD" id="SFLDS00029">
    <property type="entry name" value="Radical_SAM"/>
    <property type="match status" value="1"/>
</dbReference>